<dbReference type="InterPro" id="IPR028916">
    <property type="entry name" value="Tox-GHH_dom"/>
</dbReference>
<dbReference type="Gene3D" id="2.60.120.260">
    <property type="entry name" value="Galactose-binding domain-like"/>
    <property type="match status" value="1"/>
</dbReference>
<dbReference type="SUPFAM" id="SSF101898">
    <property type="entry name" value="NHL repeat"/>
    <property type="match status" value="1"/>
</dbReference>
<keyword evidence="24" id="KW-1185">Reference proteome</keyword>
<dbReference type="InterPro" id="IPR051216">
    <property type="entry name" value="Teneurin"/>
</dbReference>
<keyword evidence="12 21" id="KW-0472">Membrane</keyword>
<dbReference type="SUPFAM" id="SSF49464">
    <property type="entry name" value="Carboxypeptidase regulatory domain-like"/>
    <property type="match status" value="1"/>
</dbReference>
<evidence type="ECO:0000256" key="3">
    <source>
        <dbReference type="ARBA" id="ARBA00022475"/>
    </source>
</evidence>
<dbReference type="InterPro" id="IPR000742">
    <property type="entry name" value="EGF"/>
</dbReference>
<comment type="caution">
    <text evidence="19">Lacks conserved residue(s) required for the propagation of feature annotation.</text>
</comment>
<protein>
    <recommendedName>
        <fullName evidence="18">Tenascin-like protein</fullName>
    </recommendedName>
</protein>
<keyword evidence="3" id="KW-1003">Cell membrane</keyword>
<dbReference type="InParanoid" id="A0A139WIS4"/>
<feature type="compositionally biased region" description="Low complexity" evidence="20">
    <location>
        <begin position="342"/>
        <end position="354"/>
    </location>
</feature>
<dbReference type="GO" id="GO:2000331">
    <property type="term" value="P:regulation of terminal button organization"/>
    <property type="evidence" value="ECO:0007669"/>
    <property type="project" value="UniProtKB-ARBA"/>
</dbReference>
<dbReference type="Gene3D" id="2.120.10.30">
    <property type="entry name" value="TolB, C-terminal domain"/>
    <property type="match status" value="2"/>
</dbReference>
<dbReference type="InterPro" id="IPR008969">
    <property type="entry name" value="CarboxyPept-like_regulatory"/>
</dbReference>
<feature type="transmembrane region" description="Helical" evidence="21">
    <location>
        <begin position="532"/>
        <end position="553"/>
    </location>
</feature>
<organism evidence="23 24">
    <name type="scientific">Tribolium castaneum</name>
    <name type="common">Red flour beetle</name>
    <dbReference type="NCBI Taxonomy" id="7070"/>
    <lineage>
        <taxon>Eukaryota</taxon>
        <taxon>Metazoa</taxon>
        <taxon>Ecdysozoa</taxon>
        <taxon>Arthropoda</taxon>
        <taxon>Hexapoda</taxon>
        <taxon>Insecta</taxon>
        <taxon>Pterygota</taxon>
        <taxon>Neoptera</taxon>
        <taxon>Endopterygota</taxon>
        <taxon>Coleoptera</taxon>
        <taxon>Polyphaga</taxon>
        <taxon>Cucujiformia</taxon>
        <taxon>Tenebrionidae</taxon>
        <taxon>Tenebrionidae incertae sedis</taxon>
        <taxon>Tribolium</taxon>
    </lineage>
</organism>
<dbReference type="GO" id="GO:0043025">
    <property type="term" value="C:neuronal cell body"/>
    <property type="evidence" value="ECO:0007669"/>
    <property type="project" value="UniProtKB-ARBA"/>
</dbReference>
<dbReference type="GO" id="GO:0046982">
    <property type="term" value="F:protein heterodimerization activity"/>
    <property type="evidence" value="ECO:0007669"/>
    <property type="project" value="UniProtKB-ARBA"/>
</dbReference>
<evidence type="ECO:0000256" key="1">
    <source>
        <dbReference type="ARBA" id="ARBA00004167"/>
    </source>
</evidence>
<dbReference type="SMART" id="SM00181">
    <property type="entry name" value="EGF"/>
    <property type="match status" value="8"/>
</dbReference>
<dbReference type="GO" id="GO:0008045">
    <property type="term" value="P:motor neuron axon guidance"/>
    <property type="evidence" value="ECO:0000318"/>
    <property type="project" value="GO_Central"/>
</dbReference>
<feature type="disulfide bond" evidence="19">
    <location>
        <begin position="1102"/>
        <end position="1111"/>
    </location>
</feature>
<dbReference type="GO" id="GO:0051124">
    <property type="term" value="P:synaptic assembly at neuromuscular junction"/>
    <property type="evidence" value="ECO:0007669"/>
    <property type="project" value="UniProtKB-ARBA"/>
</dbReference>
<dbReference type="NCBIfam" id="TIGR01643">
    <property type="entry name" value="YD_repeat_2x"/>
    <property type="match status" value="1"/>
</dbReference>
<dbReference type="Pfam" id="PF24329">
    <property type="entry name" value="FN-plug_TEN1-4"/>
    <property type="match status" value="1"/>
</dbReference>
<evidence type="ECO:0000256" key="15">
    <source>
        <dbReference type="ARBA" id="ARBA00023257"/>
    </source>
</evidence>
<feature type="compositionally biased region" description="Basic and acidic residues" evidence="20">
    <location>
        <begin position="161"/>
        <end position="173"/>
    </location>
</feature>
<reference evidence="23 24" key="1">
    <citation type="journal article" date="2008" name="Nature">
        <title>The genome of the model beetle and pest Tribolium castaneum.</title>
        <authorList>
            <consortium name="Tribolium Genome Sequencing Consortium"/>
            <person name="Richards S."/>
            <person name="Gibbs R.A."/>
            <person name="Weinstock G.M."/>
            <person name="Brown S.J."/>
            <person name="Denell R."/>
            <person name="Beeman R.W."/>
            <person name="Gibbs R."/>
            <person name="Beeman R.W."/>
            <person name="Brown S.J."/>
            <person name="Bucher G."/>
            <person name="Friedrich M."/>
            <person name="Grimmelikhuijzen C.J."/>
            <person name="Klingler M."/>
            <person name="Lorenzen M."/>
            <person name="Richards S."/>
            <person name="Roth S."/>
            <person name="Schroder R."/>
            <person name="Tautz D."/>
            <person name="Zdobnov E.M."/>
            <person name="Muzny D."/>
            <person name="Gibbs R.A."/>
            <person name="Weinstock G.M."/>
            <person name="Attaway T."/>
            <person name="Bell S."/>
            <person name="Buhay C.J."/>
            <person name="Chandrabose M.N."/>
            <person name="Chavez D."/>
            <person name="Clerk-Blankenburg K.P."/>
            <person name="Cree A."/>
            <person name="Dao M."/>
            <person name="Davis C."/>
            <person name="Chacko J."/>
            <person name="Dinh H."/>
            <person name="Dugan-Rocha S."/>
            <person name="Fowler G."/>
            <person name="Garner T.T."/>
            <person name="Garnes J."/>
            <person name="Gnirke A."/>
            <person name="Hawes A."/>
            <person name="Hernandez J."/>
            <person name="Hines S."/>
            <person name="Holder M."/>
            <person name="Hume J."/>
            <person name="Jhangiani S.N."/>
            <person name="Joshi V."/>
            <person name="Khan Z.M."/>
            <person name="Jackson L."/>
            <person name="Kovar C."/>
            <person name="Kowis A."/>
            <person name="Lee S."/>
            <person name="Lewis L.R."/>
            <person name="Margolis J."/>
            <person name="Morgan M."/>
            <person name="Nazareth L.V."/>
            <person name="Nguyen N."/>
            <person name="Okwuonu G."/>
            <person name="Parker D."/>
            <person name="Richards S."/>
            <person name="Ruiz S.J."/>
            <person name="Santibanez J."/>
            <person name="Savard J."/>
            <person name="Scherer S.E."/>
            <person name="Schneider B."/>
            <person name="Sodergren E."/>
            <person name="Tautz D."/>
            <person name="Vattahil S."/>
            <person name="Villasana D."/>
            <person name="White C.S."/>
            <person name="Wright R."/>
            <person name="Park Y."/>
            <person name="Beeman R.W."/>
            <person name="Lord J."/>
            <person name="Oppert B."/>
            <person name="Lorenzen M."/>
            <person name="Brown S."/>
            <person name="Wang L."/>
            <person name="Savard J."/>
            <person name="Tautz D."/>
            <person name="Richards S."/>
            <person name="Weinstock G."/>
            <person name="Gibbs R.A."/>
            <person name="Liu Y."/>
            <person name="Worley K."/>
            <person name="Weinstock G."/>
            <person name="Elsik C.G."/>
            <person name="Reese J.T."/>
            <person name="Elhaik E."/>
            <person name="Landan G."/>
            <person name="Graur D."/>
            <person name="Arensburger P."/>
            <person name="Atkinson P."/>
            <person name="Beeman R.W."/>
            <person name="Beidler J."/>
            <person name="Brown S.J."/>
            <person name="Demuth J.P."/>
            <person name="Drury D.W."/>
            <person name="Du Y.Z."/>
            <person name="Fujiwara H."/>
            <person name="Lorenzen M."/>
            <person name="Maselli V."/>
            <person name="Osanai M."/>
            <person name="Park Y."/>
            <person name="Robertson H.M."/>
            <person name="Tu Z."/>
            <person name="Wang J.J."/>
            <person name="Wang S."/>
            <person name="Richards S."/>
            <person name="Song H."/>
            <person name="Zhang L."/>
            <person name="Sodergren E."/>
            <person name="Werner D."/>
            <person name="Stanke M."/>
            <person name="Morgenstern B."/>
            <person name="Solovyev V."/>
            <person name="Kosarev P."/>
            <person name="Brown G."/>
            <person name="Chen H.C."/>
            <person name="Ermolaeva O."/>
            <person name="Hlavina W."/>
            <person name="Kapustin Y."/>
            <person name="Kiryutin B."/>
            <person name="Kitts P."/>
            <person name="Maglott D."/>
            <person name="Pruitt K."/>
            <person name="Sapojnikov V."/>
            <person name="Souvorov A."/>
            <person name="Mackey A.J."/>
            <person name="Waterhouse R.M."/>
            <person name="Wyder S."/>
            <person name="Zdobnov E.M."/>
            <person name="Zdobnov E.M."/>
            <person name="Wyder S."/>
            <person name="Kriventseva E.V."/>
            <person name="Kadowaki T."/>
            <person name="Bork P."/>
            <person name="Aranda M."/>
            <person name="Bao R."/>
            <person name="Beermann A."/>
            <person name="Berns N."/>
            <person name="Bolognesi R."/>
            <person name="Bonneton F."/>
            <person name="Bopp D."/>
            <person name="Brown S.J."/>
            <person name="Bucher G."/>
            <person name="Butts T."/>
            <person name="Chaumot A."/>
            <person name="Denell R.E."/>
            <person name="Ferrier D.E."/>
            <person name="Friedrich M."/>
            <person name="Gordon C.M."/>
            <person name="Jindra M."/>
            <person name="Klingler M."/>
            <person name="Lan Q."/>
            <person name="Lattorff H.M."/>
            <person name="Laudet V."/>
            <person name="von Levetsow C."/>
            <person name="Liu Z."/>
            <person name="Lutz R."/>
            <person name="Lynch J.A."/>
            <person name="da Fonseca R.N."/>
            <person name="Posnien N."/>
            <person name="Reuter R."/>
            <person name="Roth S."/>
            <person name="Savard J."/>
            <person name="Schinko J.B."/>
            <person name="Schmitt C."/>
            <person name="Schoppmeier M."/>
            <person name="Schroder R."/>
            <person name="Shippy T.D."/>
            <person name="Simonnet F."/>
            <person name="Marques-Souza H."/>
            <person name="Tautz D."/>
            <person name="Tomoyasu Y."/>
            <person name="Trauner J."/>
            <person name="Van der Zee M."/>
            <person name="Vervoort M."/>
            <person name="Wittkopp N."/>
            <person name="Wimmer E.A."/>
            <person name="Yang X."/>
            <person name="Jones A.K."/>
            <person name="Sattelle D.B."/>
            <person name="Ebert P.R."/>
            <person name="Nelson D."/>
            <person name="Scott J.G."/>
            <person name="Beeman R.W."/>
            <person name="Muthukrishnan S."/>
            <person name="Kramer K.J."/>
            <person name="Arakane Y."/>
            <person name="Beeman R.W."/>
            <person name="Zhu Q."/>
            <person name="Hogenkamp D."/>
            <person name="Dixit R."/>
            <person name="Oppert B."/>
            <person name="Jiang H."/>
            <person name="Zou Z."/>
            <person name="Marshall J."/>
            <person name="Elpidina E."/>
            <person name="Vinokurov K."/>
            <person name="Oppert C."/>
            <person name="Zou Z."/>
            <person name="Evans J."/>
            <person name="Lu Z."/>
            <person name="Zhao P."/>
            <person name="Sumathipala N."/>
            <person name="Altincicek B."/>
            <person name="Vilcinskas A."/>
            <person name="Williams M."/>
            <person name="Hultmark D."/>
            <person name="Hetru C."/>
            <person name="Jiang H."/>
            <person name="Grimmelikhuijzen C.J."/>
            <person name="Hauser F."/>
            <person name="Cazzamali G."/>
            <person name="Williamson M."/>
            <person name="Park Y."/>
            <person name="Li B."/>
            <person name="Tanaka Y."/>
            <person name="Predel R."/>
            <person name="Neupert S."/>
            <person name="Schachtner J."/>
            <person name="Verleyen P."/>
            <person name="Raible F."/>
            <person name="Bork P."/>
            <person name="Friedrich M."/>
            <person name="Walden K.K."/>
            <person name="Robertson H.M."/>
            <person name="Angeli S."/>
            <person name="Foret S."/>
            <person name="Bucher G."/>
            <person name="Schuetz S."/>
            <person name="Maleszka R."/>
            <person name="Wimmer E.A."/>
            <person name="Beeman R.W."/>
            <person name="Lorenzen M."/>
            <person name="Tomoyasu Y."/>
            <person name="Miller S.C."/>
            <person name="Grossmann D."/>
            <person name="Bucher G."/>
        </authorList>
    </citation>
    <scope>NUCLEOTIDE SEQUENCE [LARGE SCALE GENOMIC DNA]</scope>
    <source>
        <strain evidence="23 24">Georgia GA2</strain>
    </source>
</reference>
<sequence>MFGPHVLCGRSAPKGRPVRGRVRPVDGCRRGTYEPTFITVSPLIRRQLRRRRDVQRRFLKRSAIACESGKNQEQIEIFVVQCAGKRRTGAAFKSGSVPVRISSQGESVRCRLYKDFVIIELLPYLNKSSRIQQHVALSHFSRTRFSAKRNMKRNKLLPLCRRDNTGINSDKRRLPQQKDGLVMDSSSGTLGRRGLKTSSGMRRQRSLEWRQERGYSSSEEEIPSRPLDSHVFASLLAQAQQEYSSVDRSYRSDDTEDAVTTDNPTTPFPTPPPTLVSPRSPIPLHRQASPFPMENTNTRRIHYATPQDRLRANNGEVIYATNKKNLSNSTLGRTGRGRHRTGGMTSSSSATSCNSCNDARIQTQGNTDIAYHDTQQRLCLNNADVNEESPPEPAPPEVPPRGPSLHSATLRRRQEFSLADGQPTQESQFLSQGEYVLSGSPRTSGYPARSPMSGNSTAPQHRLAPGLQQTQLSQQLPASSATLQGGPQQSPLVMPVFPLRPAQSTHPPHYSPYSPSRFHIDKRCQHRCSWKCLSIGLILLAVALTAMLAYFAAVSSMKPNMDSSNCILVQDVKDVTHDQMTQGSVSTQMPTEESLPTSTAEHSSATTQHSSLQPPQQRSQPQTQYPPLPLEQREFNTLHTVIIPPSQFWNSEFRNKQPAFIRFNFTLPWGANFAVYGRRNVAPSVTQYDFVEFIKGGRLDHRLRRKRATEEEELHPQFRFGYENKNLQRTDVLDSISSSYEGTRKILADSEPKGPFYVPHNIKLSYEDLSTDLPHPTLDLGLGIDEHVIAKREADMEPMLVNVSLLQYLDTGRWFLSVYNDELQPHSVSLIISEAEGVSTTCPNDCSGRGSCYLGKCDCIDGFQGIDCSKSEEEEKYLIKKSVCPVLCSGHGQYGGGLCHCEEGWKGAECDIPESDCRVADCSGHGQCVRGSCHCKPGWKGETCDEPDCEDPTCSEHGACVHGQCYCKAGWKGARCNVIDEQVHKCLPTCSDHGVYDLESAKCVCNRHWTGPDCSQALCNLDCGPHGRCDSGKCRCDVGWTGSRCEQLPCDPRCQEHGQCRNGTCVCSQGWNGRHCTLPGCENGCSGHGQCTLEEGLYKCVCIKGWAGSDCSIPLEMECDDDVDNDHDGMTDCSDSECCTHPSCSDHIMCLSSNDPVEVLLRKQPPSVTASFYQRVKFLIEENSVQSYSHMDEYTESRVAVMRGQVVTPQGLGIVGIRVSVDRESRFGFTLTRQGGWFDVLVNGGGAVTLQFQRSPFKPLTRTVFVPWNQIVVLPPVHMQLNEDSDISNLQNSFLSRNPAINFPGVSRSLFTPNGGLPATCEDHDPEVLKPVITGTWMPEAVGGLPGRSVIFAETQIVQESIPIPGSDLHLMYQSSQATGYLSTIYMRLTGRLIPKTLTHVHVRVEVEGSLHVKTYEADPDLLHIFAWNKRNVYKQKVYGIAQAKVSIGYQHSSCPEPIWETQTADLKGFDVDISDIGGWGLDIHHHYNFHEGILQKGDGSTLHFKQYPRTVNVVMGTGLQRSLDCPGQCGGPAKDAKLLTPGSLASGPDGSIYVGDFNLVRRITPEGNVYTVLQLRATQVAYQYYLTISPADGHLYVSDPEKHQILKVLSLEPVQDPSINSEPVVGNGERCIPGDDSQCGDEGPAKYARLAHPKGLAIAADKTMYIADGTNIRAVDPKGIIHTLIGNHGHHNHWSPIPCHGALAASQAQLQWPTGLALSPLDGSLHFVDDRLVLKLTADMKIKVVAGAPLHCHREDNTTKPQTDDVLGTVLALAFSPNGDFYIAESDTRKVNYVRLIDSSGKITHFAGKIQDRIRNNCDCAVNATTVSPRGGDPPPACICGNTDETTSNAETLLSSNARFQAISALTVSPGGVLHVADQGSLHILALQHYLPTHDENGEFRIPYPAAGEIYVFNRYGQHVATKDLASDKTRYSFLYSKNTSFGKLSTVTDSSGNKIQFLRDYSNAVSSIENTQDHKSELKISGVGYLVKLSEKGRSEIELDYDMNSGLLTSRSGGGETFVYQYDWIGRATGVILSSGESLELTSKIAENEGLEVTVSKPPTQLTVTGKANKKVIMIDNSEVTEAVTLTNSTVSVLSAWGGRMEITAVARHPLLEASLPVEAEMLPVWSEQSTVFGEDIRNFMSTKFSLVGDVRNPQQTLNREIYVNGTKILGIEFDQFTSREVFYDHDKLPLLTITYDPAGLPLAYIPHNGADTLNISYDTFNRIDAWKWGNSELKYSYDRHGLLSEITSTLDGTKMFTYNDWNMLSKITLASQRSFSLSYDDDGGLRHVVLPSGTRHSFSLQPSLGFLRVTYTPPGSLRAYLQHFSHSGQLLQTVYPGEGARVVYRYHTNGRLREVVHGDGKTLYHYSETSGLPSQISHVEPDLEYRWDYQYIGGLLMEERIDFGAKTGLSNAKFTYDYDNNYRLIGAQGRIGGQNLPQYSLAYNLKTGALEMIGAFKINKPKSNETQVYDGTALFSRSVNSRFLETQVALTIHGMEVFRMEFNHDMHGRISQTRTYTRNVGVNPYTNIKNYTWDCDGQLLGVEAQEPWGFRYDDNGNMLSLTYRGNTIPMEYNPMDRIIKFGEGQYKYDSRGLVVQNAREEKFHYNAKGLLVRATKRGRFDVRYFYDHLDRLSARKDNYGNVTQFFYNNEYRPREVSQIYSPRDGKLMSLVYDDRGHLIYAQVYRHKYYVATDQCGTPVMIFNQYGEGIREIMRSPYGHIVYDSNPYLYLPVDFCGGLLDQVTSLVHMPNGKVYDPLIGQWMSPLWEDVLERVATPTQLHLYRFNGNDPINMGVKRDRPTDHLDWLEKLGFNLQNLAPQLFPDSLPGGRMPPLLTHPATFWNPSKETLSSQLTLHASSTDIQSGFLAHLNTRKMTTAKDLSAPSKSALKTDVMDLVPKKIGAASDPPFGRGILVSKSSQDQAIVSSVPAANAIYRDVYTSVFNRSFLLPFTFVVHSAQQDAFYFVKEETWKANDDKGQLKRLQGQVNTTFHEIAKENGSGNNYFDVKIHGANAVVNLRYGTTVEKEKQRLLHHAKLSAIRKAWHKEKEALKSGFSGTVEWTSGEVEELLKLGYVSNYEGDYIHDVLMYPELAEDPYNVKFTKKQNESKKRRRKREMKCQERWWFSWSDLC</sequence>
<keyword evidence="15" id="KW-0628">Postsynaptic cell membrane</keyword>
<evidence type="ECO:0000256" key="12">
    <source>
        <dbReference type="ARBA" id="ARBA00023136"/>
    </source>
</evidence>
<dbReference type="PROSITE" id="PS01186">
    <property type="entry name" value="EGF_2"/>
    <property type="match status" value="2"/>
</dbReference>
<dbReference type="PANTHER" id="PTHR11219:SF69">
    <property type="entry name" value="TENEURIN-A"/>
    <property type="match status" value="1"/>
</dbReference>
<dbReference type="GO" id="GO:0099559">
    <property type="term" value="P:maintenance of alignment of postsynaptic density and presynaptic active zone"/>
    <property type="evidence" value="ECO:0007669"/>
    <property type="project" value="UniProtKB-ARBA"/>
</dbReference>
<dbReference type="InterPro" id="IPR057629">
    <property type="entry name" value="Teneurin1-4_GBD"/>
</dbReference>
<evidence type="ECO:0000256" key="17">
    <source>
        <dbReference type="ARBA" id="ARBA00034102"/>
    </source>
</evidence>
<evidence type="ECO:0000256" key="21">
    <source>
        <dbReference type="SAM" id="Phobius"/>
    </source>
</evidence>
<dbReference type="GO" id="GO:0043005">
    <property type="term" value="C:neuron projection"/>
    <property type="evidence" value="ECO:0007669"/>
    <property type="project" value="UniProtKB-KW"/>
</dbReference>
<keyword evidence="5" id="KW-0771">Synaptosome</keyword>
<evidence type="ECO:0000256" key="5">
    <source>
        <dbReference type="ARBA" id="ARBA00022599"/>
    </source>
</evidence>
<keyword evidence="14" id="KW-0325">Glycoprotein</keyword>
<feature type="region of interest" description="Disordered" evidence="20">
    <location>
        <begin position="384"/>
        <end position="406"/>
    </location>
</feature>
<dbReference type="GO" id="GO:0048790">
    <property type="term" value="P:maintenance of presynaptic active zone structure"/>
    <property type="evidence" value="ECO:0007669"/>
    <property type="project" value="UniProtKB-ARBA"/>
</dbReference>
<dbReference type="Pfam" id="PF25024">
    <property type="entry name" value="EGF_TEN"/>
    <property type="match status" value="1"/>
</dbReference>
<evidence type="ECO:0000256" key="7">
    <source>
        <dbReference type="ARBA" id="ARBA00022737"/>
    </source>
</evidence>
<dbReference type="InterPro" id="IPR011042">
    <property type="entry name" value="6-blade_b-propeller_TolB-like"/>
</dbReference>
<evidence type="ECO:0000256" key="9">
    <source>
        <dbReference type="ARBA" id="ARBA00022902"/>
    </source>
</evidence>
<dbReference type="GO" id="GO:0034110">
    <property type="term" value="P:regulation of homotypic cell-cell adhesion"/>
    <property type="evidence" value="ECO:0007669"/>
    <property type="project" value="UniProtKB-ARBA"/>
</dbReference>
<dbReference type="CDD" id="cd00053">
    <property type="entry name" value="EGF"/>
    <property type="match status" value="1"/>
</dbReference>
<evidence type="ECO:0000256" key="14">
    <source>
        <dbReference type="ARBA" id="ARBA00023180"/>
    </source>
</evidence>
<evidence type="ECO:0000256" key="19">
    <source>
        <dbReference type="PROSITE-ProRule" id="PRU00076"/>
    </source>
</evidence>
<dbReference type="GO" id="GO:0045211">
    <property type="term" value="C:postsynaptic membrane"/>
    <property type="evidence" value="ECO:0007669"/>
    <property type="project" value="UniProtKB-SubCell"/>
</dbReference>
<dbReference type="FunFam" id="2.10.25.10:FF:000474">
    <property type="entry name" value="Teneurin transmembrane protein 2"/>
    <property type="match status" value="1"/>
</dbReference>
<dbReference type="GO" id="GO:0040017">
    <property type="term" value="P:positive regulation of locomotion"/>
    <property type="evidence" value="ECO:0007669"/>
    <property type="project" value="UniProtKB-ARBA"/>
</dbReference>
<feature type="disulfide bond" evidence="19">
    <location>
        <begin position="1081"/>
        <end position="1091"/>
    </location>
</feature>
<dbReference type="PROSITE" id="PS50026">
    <property type="entry name" value="EGF_3"/>
    <property type="match status" value="1"/>
</dbReference>
<evidence type="ECO:0000313" key="23">
    <source>
        <dbReference type="EMBL" id="KYB27814.1"/>
    </source>
</evidence>
<gene>
    <name evidence="23" type="primary">AUGUSTUS-3.0.2_32747</name>
    <name evidence="23" type="ORF">TcasGA2_TC032747</name>
</gene>
<evidence type="ECO:0000256" key="4">
    <source>
        <dbReference type="ARBA" id="ARBA00022536"/>
    </source>
</evidence>
<dbReference type="Pfam" id="PF25020">
    <property type="entry name" value="TTR_TEN1-4"/>
    <property type="match status" value="1"/>
</dbReference>
<dbReference type="GO" id="GO:0031594">
    <property type="term" value="C:neuromuscular junction"/>
    <property type="evidence" value="ECO:0007669"/>
    <property type="project" value="UniProtKB-ARBA"/>
</dbReference>
<evidence type="ECO:0000256" key="2">
    <source>
        <dbReference type="ARBA" id="ARBA00009385"/>
    </source>
</evidence>
<dbReference type="PANTHER" id="PTHR11219">
    <property type="entry name" value="TENEURIN AND N-ACETYLGLUCOSAMINE-1-PHOSPHODIESTER ALPHA-N-ACETYLGLUCOSAMINIDASE"/>
    <property type="match status" value="1"/>
</dbReference>
<dbReference type="GO" id="GO:0001941">
    <property type="term" value="P:postsynaptic membrane organization"/>
    <property type="evidence" value="ECO:0007669"/>
    <property type="project" value="UniProtKB-ARBA"/>
</dbReference>
<feature type="region of interest" description="Disordered" evidence="20">
    <location>
        <begin position="161"/>
        <end position="226"/>
    </location>
</feature>
<keyword evidence="6 21" id="KW-0812">Transmembrane</keyword>
<dbReference type="FunCoup" id="A0A139WIS4">
    <property type="interactions" value="165"/>
</dbReference>
<dbReference type="InterPro" id="IPR056822">
    <property type="entry name" value="TEN_NHL"/>
</dbReference>
<dbReference type="Gene3D" id="2.180.10.10">
    <property type="entry name" value="RHS repeat-associated core"/>
    <property type="match status" value="1"/>
</dbReference>
<evidence type="ECO:0000256" key="6">
    <source>
        <dbReference type="ARBA" id="ARBA00022692"/>
    </source>
</evidence>
<dbReference type="CDD" id="cd00054">
    <property type="entry name" value="EGF_CA"/>
    <property type="match status" value="1"/>
</dbReference>
<evidence type="ECO:0000256" key="16">
    <source>
        <dbReference type="ARBA" id="ARBA00034100"/>
    </source>
</evidence>
<dbReference type="Pfam" id="PF25021">
    <property type="entry name" value="TEN_NHL"/>
    <property type="match status" value="1"/>
</dbReference>
<dbReference type="InterPro" id="IPR056823">
    <property type="entry name" value="TEN-like_YD-shell"/>
</dbReference>
<dbReference type="Proteomes" id="UP000007266">
    <property type="component" value="Linkage group 4"/>
</dbReference>
<evidence type="ECO:0000256" key="18">
    <source>
        <dbReference type="ARBA" id="ARBA00084038"/>
    </source>
</evidence>
<feature type="region of interest" description="Disordered" evidence="20">
    <location>
        <begin position="436"/>
        <end position="463"/>
    </location>
</feature>
<name>A0A139WIS4_TRICA</name>
<comment type="similarity">
    <text evidence="2">Belongs to the tenascin family. Teneurin subfamily.</text>
</comment>
<dbReference type="Pfam" id="PF15636">
    <property type="entry name" value="Tox-GHH"/>
    <property type="match status" value="1"/>
</dbReference>
<dbReference type="FunFam" id="2.120.10.30:FF:000033">
    <property type="entry name" value="teneurin-a isoform X3"/>
    <property type="match status" value="1"/>
</dbReference>
<feature type="compositionally biased region" description="Pro residues" evidence="20">
    <location>
        <begin position="391"/>
        <end position="402"/>
    </location>
</feature>
<reference evidence="23 24" key="2">
    <citation type="journal article" date="2010" name="Nucleic Acids Res.">
        <title>BeetleBase in 2010: revisions to provide comprehensive genomic information for Tribolium castaneum.</title>
        <authorList>
            <person name="Kim H.S."/>
            <person name="Murphy T."/>
            <person name="Xia J."/>
            <person name="Caragea D."/>
            <person name="Park Y."/>
            <person name="Beeman R.W."/>
            <person name="Lorenzen M.D."/>
            <person name="Butcher S."/>
            <person name="Manak J.R."/>
            <person name="Brown S.J."/>
        </authorList>
    </citation>
    <scope>GENOME REANNOTATION</scope>
    <source>
        <strain evidence="23 24">Georgia GA2</strain>
    </source>
</reference>
<feature type="domain" description="EGF-like" evidence="22">
    <location>
        <begin position="1077"/>
        <end position="1112"/>
    </location>
</feature>
<evidence type="ECO:0000256" key="11">
    <source>
        <dbReference type="ARBA" id="ARBA00023018"/>
    </source>
</evidence>
<dbReference type="EMBL" id="KQ971338">
    <property type="protein sequence ID" value="KYB27814.1"/>
    <property type="molecule type" value="Genomic_DNA"/>
</dbReference>
<dbReference type="InterPro" id="IPR006530">
    <property type="entry name" value="YD"/>
</dbReference>
<dbReference type="Gene3D" id="2.10.25.10">
    <property type="entry name" value="Laminin"/>
    <property type="match status" value="6"/>
</dbReference>
<dbReference type="eggNOG" id="KOG4659">
    <property type="taxonomic scope" value="Eukaryota"/>
</dbReference>
<keyword evidence="9" id="KW-0524">Neurogenesis</keyword>
<feature type="region of interest" description="Disordered" evidence="20">
    <location>
        <begin position="581"/>
        <end position="627"/>
    </location>
</feature>
<feature type="region of interest" description="Disordered" evidence="20">
    <location>
        <begin position="471"/>
        <end position="490"/>
    </location>
</feature>
<evidence type="ECO:0000256" key="10">
    <source>
        <dbReference type="ARBA" id="ARBA00022989"/>
    </source>
</evidence>
<evidence type="ECO:0000256" key="20">
    <source>
        <dbReference type="SAM" id="MobiDB-lite"/>
    </source>
</evidence>
<evidence type="ECO:0000256" key="8">
    <source>
        <dbReference type="ARBA" id="ARBA00022889"/>
    </source>
</evidence>
<dbReference type="GO" id="GO:0034116">
    <property type="term" value="P:positive regulation of heterotypic cell-cell adhesion"/>
    <property type="evidence" value="ECO:0007669"/>
    <property type="project" value="UniProtKB-ARBA"/>
</dbReference>
<dbReference type="GO" id="GO:0016200">
    <property type="term" value="P:synaptic target attraction"/>
    <property type="evidence" value="ECO:0007669"/>
    <property type="project" value="UniProtKB-ARBA"/>
</dbReference>
<feature type="compositionally biased region" description="Low complexity" evidence="20">
    <location>
        <begin position="608"/>
        <end position="623"/>
    </location>
</feature>
<feature type="region of interest" description="Disordered" evidence="20">
    <location>
        <begin position="327"/>
        <end position="354"/>
    </location>
</feature>
<keyword evidence="11" id="KW-0770">Synapse</keyword>
<keyword evidence="13 19" id="KW-1015">Disulfide bond</keyword>
<dbReference type="PROSITE" id="PS00022">
    <property type="entry name" value="EGF_1"/>
    <property type="match status" value="2"/>
</dbReference>
<comment type="subcellular location">
    <subcellularLocation>
        <location evidence="1">Membrane</location>
        <topology evidence="1">Single-pass membrane protein</topology>
    </subcellularLocation>
    <subcellularLocation>
        <location evidence="16">Postsynaptic cell membrane</location>
    </subcellularLocation>
    <subcellularLocation>
        <location evidence="17">Synapse</location>
        <location evidence="17">Synaptosome</location>
    </subcellularLocation>
</comment>
<feature type="region of interest" description="Disordered" evidence="20">
    <location>
        <begin position="243"/>
        <end position="280"/>
    </location>
</feature>
<evidence type="ECO:0000313" key="24">
    <source>
        <dbReference type="Proteomes" id="UP000007266"/>
    </source>
</evidence>
<dbReference type="InterPro" id="IPR056820">
    <property type="entry name" value="TEN_TTR-like"/>
</dbReference>
<evidence type="ECO:0000259" key="22">
    <source>
        <dbReference type="PROSITE" id="PS50026"/>
    </source>
</evidence>
<dbReference type="Pfam" id="PF23093">
    <property type="entry name" value="GBD_Tenm3"/>
    <property type="match status" value="2"/>
</dbReference>
<dbReference type="GO" id="GO:0048499">
    <property type="term" value="P:synaptic vesicle membrane organization"/>
    <property type="evidence" value="ECO:0007669"/>
    <property type="project" value="UniProtKB-ARBA"/>
</dbReference>
<dbReference type="FunFam" id="2.10.25.10:FF:000013">
    <property type="entry name" value="Teneurin transmembrane protein 4"/>
    <property type="match status" value="1"/>
</dbReference>
<evidence type="ECO:0000256" key="13">
    <source>
        <dbReference type="ARBA" id="ARBA00023157"/>
    </source>
</evidence>
<dbReference type="STRING" id="7070.A0A139WIS4"/>
<keyword evidence="8" id="KW-0130">Cell adhesion</keyword>
<dbReference type="OMA" id="TSHETGF"/>
<feature type="compositionally biased region" description="Pro residues" evidence="20">
    <location>
        <begin position="266"/>
        <end position="275"/>
    </location>
</feature>
<keyword evidence="4 19" id="KW-0245">EGF-like domain</keyword>
<dbReference type="InterPro" id="IPR057627">
    <property type="entry name" value="FN-plug_TEN1-4"/>
</dbReference>
<accession>A0A139WIS4</accession>
<dbReference type="Pfam" id="PF25023">
    <property type="entry name" value="TEN_YD-shell"/>
    <property type="match status" value="1"/>
</dbReference>
<dbReference type="GO" id="GO:0007155">
    <property type="term" value="P:cell adhesion"/>
    <property type="evidence" value="ECO:0007669"/>
    <property type="project" value="UniProtKB-KW"/>
</dbReference>
<keyword evidence="10 21" id="KW-1133">Transmembrane helix</keyword>
<dbReference type="GO" id="GO:0007274">
    <property type="term" value="P:neuromuscular synaptic transmission"/>
    <property type="evidence" value="ECO:0007669"/>
    <property type="project" value="UniProtKB-ARBA"/>
</dbReference>
<feature type="compositionally biased region" description="Polar residues" evidence="20">
    <location>
        <begin position="581"/>
        <end position="607"/>
    </location>
</feature>
<dbReference type="FunFam" id="2.10.25.10:FF:000021">
    <property type="entry name" value="Teneurin transmembrane protein 2"/>
    <property type="match status" value="2"/>
</dbReference>
<dbReference type="GO" id="GO:0097090">
    <property type="term" value="P:presynaptic membrane organization"/>
    <property type="evidence" value="ECO:0007669"/>
    <property type="project" value="UniProtKB-ARBA"/>
</dbReference>
<proteinExistence type="inferred from homology"/>
<dbReference type="GO" id="GO:0042803">
    <property type="term" value="F:protein homodimerization activity"/>
    <property type="evidence" value="ECO:0007669"/>
    <property type="project" value="UniProtKB-ARBA"/>
</dbReference>
<dbReference type="GO" id="GO:0048513">
    <property type="term" value="P:animal organ development"/>
    <property type="evidence" value="ECO:0007669"/>
    <property type="project" value="UniProtKB-ARBA"/>
</dbReference>
<keyword evidence="7" id="KW-0677">Repeat</keyword>